<accession>A0ABT5L2E5</accession>
<gene>
    <name evidence="1" type="ORF">OIK42_10605</name>
</gene>
<dbReference type="Proteomes" id="UP001218788">
    <property type="component" value="Unassembled WGS sequence"/>
</dbReference>
<reference evidence="1 2" key="1">
    <citation type="submission" date="2022-10" db="EMBL/GenBank/DDBJ databases">
        <title>Alteromonas sp. chi3 Genome sequencing.</title>
        <authorList>
            <person name="Park S."/>
        </authorList>
    </citation>
    <scope>NUCLEOTIDE SEQUENCE [LARGE SCALE GENOMIC DNA]</scope>
    <source>
        <strain evidence="2">chi3</strain>
    </source>
</reference>
<sequence>MQTGLKTIDSLIERFGICAGETHDAFQNVLCLHGGDKRAVALKLPFCFYHKLAHLPKSRMITLHQFYLPHRKARLASFLIDERGQVIEQVYYQRDSKYVKACKKLQSLVQHVYCHKQVSAA</sequence>
<dbReference type="RefSeq" id="WP_273640375.1">
    <property type="nucleotide sequence ID" value="NZ_JAQQXP010000001.1"/>
</dbReference>
<evidence type="ECO:0000313" key="1">
    <source>
        <dbReference type="EMBL" id="MDC8831211.1"/>
    </source>
</evidence>
<comment type="caution">
    <text evidence="1">The sequence shown here is derived from an EMBL/GenBank/DDBJ whole genome shotgun (WGS) entry which is preliminary data.</text>
</comment>
<name>A0ABT5L2E5_9ALTE</name>
<keyword evidence="2" id="KW-1185">Reference proteome</keyword>
<dbReference type="EMBL" id="JAQQXP010000001">
    <property type="protein sequence ID" value="MDC8831211.1"/>
    <property type="molecule type" value="Genomic_DNA"/>
</dbReference>
<proteinExistence type="predicted"/>
<protein>
    <submittedName>
        <fullName evidence="1">Uncharacterized protein</fullName>
    </submittedName>
</protein>
<evidence type="ECO:0000313" key="2">
    <source>
        <dbReference type="Proteomes" id="UP001218788"/>
    </source>
</evidence>
<organism evidence="1 2">
    <name type="scientific">Alteromonas gilva</name>
    <dbReference type="NCBI Taxonomy" id="2987522"/>
    <lineage>
        <taxon>Bacteria</taxon>
        <taxon>Pseudomonadati</taxon>
        <taxon>Pseudomonadota</taxon>
        <taxon>Gammaproteobacteria</taxon>
        <taxon>Alteromonadales</taxon>
        <taxon>Alteromonadaceae</taxon>
        <taxon>Alteromonas/Salinimonas group</taxon>
        <taxon>Alteromonas</taxon>
    </lineage>
</organism>